<feature type="compositionally biased region" description="Acidic residues" evidence="1">
    <location>
        <begin position="63"/>
        <end position="77"/>
    </location>
</feature>
<name>A0A179I7C1_CORDF</name>
<keyword evidence="4" id="KW-1185">Reference proteome</keyword>
<dbReference type="Proteomes" id="UP000243081">
    <property type="component" value="Unassembled WGS sequence"/>
</dbReference>
<dbReference type="PANTHER" id="PTHR12834:SF12">
    <property type="entry name" value="SIGNAL RECOGNITION PARTICLE 9 KDA PROTEIN"/>
    <property type="match status" value="1"/>
</dbReference>
<dbReference type="OrthoDB" id="5419752at2759"/>
<feature type="region of interest" description="Disordered" evidence="1">
    <location>
        <begin position="57"/>
        <end position="113"/>
    </location>
</feature>
<evidence type="ECO:0000313" key="3">
    <source>
        <dbReference type="EMBL" id="OAQ97393.1"/>
    </source>
</evidence>
<sequence>PPAAAAAAPAEKPPRAVLVLKTFDPVSGVTLKYRTTKAAEVSRLMGAAMGQLGRSMAALPEVAPDEAMPDAAADEDEQQAKDQKPVPQPQTTSAPAQATGGGGGGKKKKKGKK</sequence>
<proteinExistence type="predicted"/>
<dbReference type="Pfam" id="PF05486">
    <property type="entry name" value="SRP9-21"/>
    <property type="match status" value="1"/>
</dbReference>
<feature type="non-terminal residue" evidence="3">
    <location>
        <position position="1"/>
    </location>
</feature>
<feature type="domain" description="SRP9" evidence="2">
    <location>
        <begin position="8"/>
        <end position="56"/>
    </location>
</feature>
<protein>
    <recommendedName>
        <fullName evidence="2">SRP9 domain-containing protein</fullName>
    </recommendedName>
</protein>
<evidence type="ECO:0000313" key="4">
    <source>
        <dbReference type="Proteomes" id="UP000243081"/>
    </source>
</evidence>
<dbReference type="PANTHER" id="PTHR12834">
    <property type="entry name" value="SIGNAL RECOGNITION PARTICLE 9 KDA PROTEIN"/>
    <property type="match status" value="1"/>
</dbReference>
<comment type="caution">
    <text evidence="3">The sequence shown here is derived from an EMBL/GenBank/DDBJ whole genome shotgun (WGS) entry which is preliminary data.</text>
</comment>
<organism evidence="3 4">
    <name type="scientific">Cordyceps confragosa</name>
    <name type="common">Lecanicillium lecanii</name>
    <dbReference type="NCBI Taxonomy" id="2714763"/>
    <lineage>
        <taxon>Eukaryota</taxon>
        <taxon>Fungi</taxon>
        <taxon>Dikarya</taxon>
        <taxon>Ascomycota</taxon>
        <taxon>Pezizomycotina</taxon>
        <taxon>Sordariomycetes</taxon>
        <taxon>Hypocreomycetidae</taxon>
        <taxon>Hypocreales</taxon>
        <taxon>Cordycipitaceae</taxon>
        <taxon>Akanthomyces</taxon>
    </lineage>
</organism>
<dbReference type="GO" id="GO:0005786">
    <property type="term" value="C:signal recognition particle, endoplasmic reticulum targeting"/>
    <property type="evidence" value="ECO:0007669"/>
    <property type="project" value="TreeGrafter"/>
</dbReference>
<gene>
    <name evidence="3" type="ORF">LLEC1_05654</name>
</gene>
<dbReference type="InterPro" id="IPR039432">
    <property type="entry name" value="SRP9_dom"/>
</dbReference>
<dbReference type="GO" id="GO:0006614">
    <property type="term" value="P:SRP-dependent cotranslational protein targeting to membrane"/>
    <property type="evidence" value="ECO:0007669"/>
    <property type="project" value="InterPro"/>
</dbReference>
<accession>A0A179I7C1</accession>
<reference evidence="3 4" key="1">
    <citation type="submission" date="2016-03" db="EMBL/GenBank/DDBJ databases">
        <title>Fine-scale spatial genetic structure of a fungal parasite of coffee scale insects.</title>
        <authorList>
            <person name="Jackson D."/>
            <person name="Zemenick K.A."/>
            <person name="Malloure B."/>
            <person name="Quandt C.A."/>
            <person name="James T.Y."/>
        </authorList>
    </citation>
    <scope>NUCLEOTIDE SEQUENCE [LARGE SCALE GENOMIC DNA]</scope>
    <source>
        <strain evidence="3 4">UM487</strain>
    </source>
</reference>
<evidence type="ECO:0000256" key="1">
    <source>
        <dbReference type="SAM" id="MobiDB-lite"/>
    </source>
</evidence>
<dbReference type="AlphaFoldDB" id="A0A179I7C1"/>
<dbReference type="InterPro" id="IPR039914">
    <property type="entry name" value="SRP9-like"/>
</dbReference>
<evidence type="ECO:0000259" key="2">
    <source>
        <dbReference type="Pfam" id="PF05486"/>
    </source>
</evidence>
<dbReference type="EMBL" id="LUKN01003469">
    <property type="protein sequence ID" value="OAQ97393.1"/>
    <property type="molecule type" value="Genomic_DNA"/>
</dbReference>